<name>A0AAD9H280_9PEZI</name>
<dbReference type="SUPFAM" id="SSF51735">
    <property type="entry name" value="NAD(P)-binding Rossmann-fold domains"/>
    <property type="match status" value="1"/>
</dbReference>
<comment type="caution">
    <text evidence="3">The sequence shown here is derived from an EMBL/GenBank/DDBJ whole genome shotgun (WGS) entry which is preliminary data.</text>
</comment>
<feature type="domain" description="NAD(P)-binding" evidence="2">
    <location>
        <begin position="9"/>
        <end position="130"/>
    </location>
</feature>
<reference evidence="3" key="1">
    <citation type="submission" date="2021-06" db="EMBL/GenBank/DDBJ databases">
        <title>Comparative genomics, transcriptomics and evolutionary studies reveal genomic signatures of adaptation to plant cell wall in hemibiotrophic fungi.</title>
        <authorList>
            <consortium name="DOE Joint Genome Institute"/>
            <person name="Baroncelli R."/>
            <person name="Diaz J.F."/>
            <person name="Benocci T."/>
            <person name="Peng M."/>
            <person name="Battaglia E."/>
            <person name="Haridas S."/>
            <person name="Andreopoulos W."/>
            <person name="Labutti K."/>
            <person name="Pangilinan J."/>
            <person name="Floch G.L."/>
            <person name="Makela M.R."/>
            <person name="Henrissat B."/>
            <person name="Grigoriev I.V."/>
            <person name="Crouch J.A."/>
            <person name="De Vries R.P."/>
            <person name="Sukno S.A."/>
            <person name="Thon M.R."/>
        </authorList>
    </citation>
    <scope>NUCLEOTIDE SEQUENCE</scope>
    <source>
        <strain evidence="3">MAFF235873</strain>
    </source>
</reference>
<evidence type="ECO:0000313" key="3">
    <source>
        <dbReference type="EMBL" id="KAK2020582.1"/>
    </source>
</evidence>
<feature type="region of interest" description="Disordered" evidence="1">
    <location>
        <begin position="85"/>
        <end position="116"/>
    </location>
</feature>
<dbReference type="InterPro" id="IPR016040">
    <property type="entry name" value="NAD(P)-bd_dom"/>
</dbReference>
<dbReference type="InterPro" id="IPR036291">
    <property type="entry name" value="NAD(P)-bd_dom_sf"/>
</dbReference>
<accession>A0AAD9H280</accession>
<feature type="non-terminal residue" evidence="3">
    <location>
        <position position="1"/>
    </location>
</feature>
<dbReference type="Pfam" id="PF13460">
    <property type="entry name" value="NAD_binding_10"/>
    <property type="match status" value="1"/>
</dbReference>
<evidence type="ECO:0000259" key="2">
    <source>
        <dbReference type="Pfam" id="PF13460"/>
    </source>
</evidence>
<sequence length="170" mass="18410">SPFQTFAIDRDAAIHFIKAAVATPSVRKFILVSYLSSRKTRPAWWSDEAWADAQAVNQKLANYFGAKVAADEALWRESRTRPHDFAGVSLRPGTLTEAPAGGVELGRTEGAKGSSSRQSVAEVAALIAENDGFATSWVDHLDGDEDPEAAVDRVARDKVDVAEGEDFYKA</sequence>
<dbReference type="AlphaFoldDB" id="A0AAD9H280"/>
<evidence type="ECO:0000256" key="1">
    <source>
        <dbReference type="SAM" id="MobiDB-lite"/>
    </source>
</evidence>
<protein>
    <recommendedName>
        <fullName evidence="2">NAD(P)-binding domain-containing protein</fullName>
    </recommendedName>
</protein>
<dbReference type="Proteomes" id="UP001232148">
    <property type="component" value="Unassembled WGS sequence"/>
</dbReference>
<organism evidence="3 4">
    <name type="scientific">Colletotrichum zoysiae</name>
    <dbReference type="NCBI Taxonomy" id="1216348"/>
    <lineage>
        <taxon>Eukaryota</taxon>
        <taxon>Fungi</taxon>
        <taxon>Dikarya</taxon>
        <taxon>Ascomycota</taxon>
        <taxon>Pezizomycotina</taxon>
        <taxon>Sordariomycetes</taxon>
        <taxon>Hypocreomycetidae</taxon>
        <taxon>Glomerellales</taxon>
        <taxon>Glomerellaceae</taxon>
        <taxon>Colletotrichum</taxon>
        <taxon>Colletotrichum graminicola species complex</taxon>
    </lineage>
</organism>
<gene>
    <name evidence="3" type="ORF">LX32DRAFT_576694</name>
</gene>
<dbReference type="Gene3D" id="3.40.50.720">
    <property type="entry name" value="NAD(P)-binding Rossmann-like Domain"/>
    <property type="match status" value="1"/>
</dbReference>
<keyword evidence="4" id="KW-1185">Reference proteome</keyword>
<proteinExistence type="predicted"/>
<dbReference type="EMBL" id="MU843213">
    <property type="protein sequence ID" value="KAK2020582.1"/>
    <property type="molecule type" value="Genomic_DNA"/>
</dbReference>
<evidence type="ECO:0000313" key="4">
    <source>
        <dbReference type="Proteomes" id="UP001232148"/>
    </source>
</evidence>